<protein>
    <submittedName>
        <fullName evidence="1">Uncharacterized protein</fullName>
    </submittedName>
</protein>
<dbReference type="Proteomes" id="UP000829362">
    <property type="component" value="Segment"/>
</dbReference>
<keyword evidence="2" id="KW-1185">Reference proteome</keyword>
<reference evidence="1" key="1">
    <citation type="submission" date="2021-11" db="EMBL/GenBank/DDBJ databases">
        <authorList>
            <person name="Rong C."/>
            <person name="Yang Y."/>
            <person name="Li S."/>
            <person name="Zhou K."/>
            <person name="Xu Y."/>
            <person name="Zhang R."/>
            <person name="Zhang Y."/>
        </authorList>
    </citation>
    <scope>NUCLEOTIDE SEQUENCE</scope>
</reference>
<evidence type="ECO:0000313" key="2">
    <source>
        <dbReference type="Proteomes" id="UP000829362"/>
    </source>
</evidence>
<proteinExistence type="predicted"/>
<name>A0AC61TSM6_9CAUD</name>
<evidence type="ECO:0000313" key="1">
    <source>
        <dbReference type="EMBL" id="UNH61229.1"/>
    </source>
</evidence>
<sequence length="81" mass="9038">MTIEDQIVKAIVSLGWKKDDDIRVEIGGVATSGIHQTEGANPKWAPPFGEIRYQNDAFIVIKNRSRNPVIPSKPYNDDQST</sequence>
<dbReference type="EMBL" id="OL473597">
    <property type="protein sequence ID" value="UNH61229.1"/>
    <property type="molecule type" value="Genomic_DNA"/>
</dbReference>
<accession>A0AC61TSM6</accession>
<gene>
    <name evidence="1" type="ORF">SSZBM1_112</name>
</gene>
<organism evidence="1 2">
    <name type="scientific">Synechococcus phage S-SZBM1</name>
    <dbReference type="NCBI Taxonomy" id="2926475"/>
    <lineage>
        <taxon>Viruses</taxon>
        <taxon>Duplodnaviria</taxon>
        <taxon>Heunggongvirae</taxon>
        <taxon>Uroviricota</taxon>
        <taxon>Caudoviricetes</taxon>
        <taxon>Pantevenvirales</taxon>
        <taxon>Kyanoviridae</taxon>
        <taxon>Shenzhenivirus</taxon>
        <taxon>Shenzhenivirus sszbm1</taxon>
    </lineage>
</organism>